<evidence type="ECO:0000313" key="2">
    <source>
        <dbReference type="EMBL" id="MPD05649.1"/>
    </source>
</evidence>
<organism evidence="2 3">
    <name type="scientific">Portunus trituberculatus</name>
    <name type="common">Swimming crab</name>
    <name type="synonym">Neptunus trituberculatus</name>
    <dbReference type="NCBI Taxonomy" id="210409"/>
    <lineage>
        <taxon>Eukaryota</taxon>
        <taxon>Metazoa</taxon>
        <taxon>Ecdysozoa</taxon>
        <taxon>Arthropoda</taxon>
        <taxon>Crustacea</taxon>
        <taxon>Multicrustacea</taxon>
        <taxon>Malacostraca</taxon>
        <taxon>Eumalacostraca</taxon>
        <taxon>Eucarida</taxon>
        <taxon>Decapoda</taxon>
        <taxon>Pleocyemata</taxon>
        <taxon>Brachyura</taxon>
        <taxon>Eubrachyura</taxon>
        <taxon>Portunoidea</taxon>
        <taxon>Portunidae</taxon>
        <taxon>Portuninae</taxon>
        <taxon>Portunus</taxon>
    </lineage>
</organism>
<protein>
    <submittedName>
        <fullName evidence="2">Uncharacterized protein</fullName>
    </submittedName>
</protein>
<name>A0A5B7KKD3_PORTR</name>
<dbReference type="AlphaFoldDB" id="A0A5B7KKD3"/>
<accession>A0A5B7KKD3</accession>
<dbReference type="EMBL" id="VSRR010147025">
    <property type="protein sequence ID" value="MPD05649.1"/>
    <property type="molecule type" value="Genomic_DNA"/>
</dbReference>
<sequence>MPKLKVKTRPSTEEEQESQETKRTDLFELGIKAQHLSLTRLIQLHHRTLASSSTYYTPKVSPRLYSPDTRQDSAGPRLGRRFTLVPTWS</sequence>
<evidence type="ECO:0000256" key="1">
    <source>
        <dbReference type="SAM" id="MobiDB-lite"/>
    </source>
</evidence>
<feature type="region of interest" description="Disordered" evidence="1">
    <location>
        <begin position="57"/>
        <end position="77"/>
    </location>
</feature>
<keyword evidence="3" id="KW-1185">Reference proteome</keyword>
<reference evidence="2 3" key="1">
    <citation type="submission" date="2019-05" db="EMBL/GenBank/DDBJ databases">
        <title>Another draft genome of Portunus trituberculatus and its Hox gene families provides insights of decapod evolution.</title>
        <authorList>
            <person name="Jeong J.-H."/>
            <person name="Song I."/>
            <person name="Kim S."/>
            <person name="Choi T."/>
            <person name="Kim D."/>
            <person name="Ryu S."/>
            <person name="Kim W."/>
        </authorList>
    </citation>
    <scope>NUCLEOTIDE SEQUENCE [LARGE SCALE GENOMIC DNA]</scope>
    <source>
        <tissue evidence="2">Muscle</tissue>
    </source>
</reference>
<feature type="region of interest" description="Disordered" evidence="1">
    <location>
        <begin position="1"/>
        <end position="23"/>
    </location>
</feature>
<evidence type="ECO:0000313" key="3">
    <source>
        <dbReference type="Proteomes" id="UP000324222"/>
    </source>
</evidence>
<comment type="caution">
    <text evidence="2">The sequence shown here is derived from an EMBL/GenBank/DDBJ whole genome shotgun (WGS) entry which is preliminary data.</text>
</comment>
<gene>
    <name evidence="2" type="ORF">E2C01_101404</name>
</gene>
<dbReference type="Proteomes" id="UP000324222">
    <property type="component" value="Unassembled WGS sequence"/>
</dbReference>
<proteinExistence type="predicted"/>